<organism evidence="1 2">
    <name type="scientific">Triangularia setosa</name>
    <dbReference type="NCBI Taxonomy" id="2587417"/>
    <lineage>
        <taxon>Eukaryota</taxon>
        <taxon>Fungi</taxon>
        <taxon>Dikarya</taxon>
        <taxon>Ascomycota</taxon>
        <taxon>Pezizomycotina</taxon>
        <taxon>Sordariomycetes</taxon>
        <taxon>Sordariomycetidae</taxon>
        <taxon>Sordariales</taxon>
        <taxon>Podosporaceae</taxon>
        <taxon>Triangularia</taxon>
    </lineage>
</organism>
<gene>
    <name evidence="1" type="ORF">QBC36DRAFT_361888</name>
</gene>
<proteinExistence type="predicted"/>
<evidence type="ECO:0000313" key="2">
    <source>
        <dbReference type="Proteomes" id="UP001302321"/>
    </source>
</evidence>
<keyword evidence="2" id="KW-1185">Reference proteome</keyword>
<protein>
    <submittedName>
        <fullName evidence="1">Uncharacterized protein</fullName>
    </submittedName>
</protein>
<evidence type="ECO:0000313" key="1">
    <source>
        <dbReference type="EMBL" id="KAK4172740.1"/>
    </source>
</evidence>
<reference evidence="1" key="2">
    <citation type="submission" date="2023-05" db="EMBL/GenBank/DDBJ databases">
        <authorList>
            <consortium name="Lawrence Berkeley National Laboratory"/>
            <person name="Steindorff A."/>
            <person name="Hensen N."/>
            <person name="Bonometti L."/>
            <person name="Westerberg I."/>
            <person name="Brannstrom I.O."/>
            <person name="Guillou S."/>
            <person name="Cros-Aarteil S."/>
            <person name="Calhoun S."/>
            <person name="Haridas S."/>
            <person name="Kuo A."/>
            <person name="Mondo S."/>
            <person name="Pangilinan J."/>
            <person name="Riley R."/>
            <person name="Labutti K."/>
            <person name="Andreopoulos B."/>
            <person name="Lipzen A."/>
            <person name="Chen C."/>
            <person name="Yanf M."/>
            <person name="Daum C."/>
            <person name="Ng V."/>
            <person name="Clum A."/>
            <person name="Ohm R."/>
            <person name="Martin F."/>
            <person name="Silar P."/>
            <person name="Natvig D."/>
            <person name="Lalanne C."/>
            <person name="Gautier V."/>
            <person name="Ament-Velasquez S.L."/>
            <person name="Kruys A."/>
            <person name="Hutchinson M.I."/>
            <person name="Powell A.J."/>
            <person name="Barry K."/>
            <person name="Miller A.N."/>
            <person name="Grigoriev I.V."/>
            <person name="Debuchy R."/>
            <person name="Gladieux P."/>
            <person name="Thoren M.H."/>
            <person name="Johannesson H."/>
        </authorList>
    </citation>
    <scope>NUCLEOTIDE SEQUENCE</scope>
    <source>
        <strain evidence="1">CBS 892.96</strain>
    </source>
</reference>
<name>A0AAN6VZY7_9PEZI</name>
<accession>A0AAN6VZY7</accession>
<reference evidence="1" key="1">
    <citation type="journal article" date="2023" name="Mol. Phylogenet. Evol.">
        <title>Genome-scale phylogeny and comparative genomics of the fungal order Sordariales.</title>
        <authorList>
            <person name="Hensen N."/>
            <person name="Bonometti L."/>
            <person name="Westerberg I."/>
            <person name="Brannstrom I.O."/>
            <person name="Guillou S."/>
            <person name="Cros-Aarteil S."/>
            <person name="Calhoun S."/>
            <person name="Haridas S."/>
            <person name="Kuo A."/>
            <person name="Mondo S."/>
            <person name="Pangilinan J."/>
            <person name="Riley R."/>
            <person name="LaButti K."/>
            <person name="Andreopoulos B."/>
            <person name="Lipzen A."/>
            <person name="Chen C."/>
            <person name="Yan M."/>
            <person name="Daum C."/>
            <person name="Ng V."/>
            <person name="Clum A."/>
            <person name="Steindorff A."/>
            <person name="Ohm R.A."/>
            <person name="Martin F."/>
            <person name="Silar P."/>
            <person name="Natvig D.O."/>
            <person name="Lalanne C."/>
            <person name="Gautier V."/>
            <person name="Ament-Velasquez S.L."/>
            <person name="Kruys A."/>
            <person name="Hutchinson M.I."/>
            <person name="Powell A.J."/>
            <person name="Barry K."/>
            <person name="Miller A.N."/>
            <person name="Grigoriev I.V."/>
            <person name="Debuchy R."/>
            <person name="Gladieux P."/>
            <person name="Hiltunen Thoren M."/>
            <person name="Johannesson H."/>
        </authorList>
    </citation>
    <scope>NUCLEOTIDE SEQUENCE</scope>
    <source>
        <strain evidence="1">CBS 892.96</strain>
    </source>
</reference>
<dbReference type="AlphaFoldDB" id="A0AAN6VZY7"/>
<comment type="caution">
    <text evidence="1">The sequence shown here is derived from an EMBL/GenBank/DDBJ whole genome shotgun (WGS) entry which is preliminary data.</text>
</comment>
<dbReference type="EMBL" id="MU866397">
    <property type="protein sequence ID" value="KAK4172740.1"/>
    <property type="molecule type" value="Genomic_DNA"/>
</dbReference>
<sequence>MVSEVNILGTSPDTIMAALEFADLLRGDGRYELAENLQRKGYATAREFEEKAFETRARILGEHHHFTLRAKDDIAITMAKQGDFLAIASMHEEVRSIRLVKLGALHPQTLETERILARRRDAELERARKLNEDILWRAIKTFGKEYWDTDRTANVIRAGVQGLK</sequence>
<dbReference type="InterPro" id="IPR011990">
    <property type="entry name" value="TPR-like_helical_dom_sf"/>
</dbReference>
<dbReference type="Gene3D" id="1.25.40.10">
    <property type="entry name" value="Tetratricopeptide repeat domain"/>
    <property type="match status" value="1"/>
</dbReference>
<dbReference type="Proteomes" id="UP001302321">
    <property type="component" value="Unassembled WGS sequence"/>
</dbReference>